<name>A0ABW3IJQ3_9FLAO</name>
<keyword evidence="1" id="KW-1133">Transmembrane helix</keyword>
<feature type="transmembrane region" description="Helical" evidence="1">
    <location>
        <begin position="29"/>
        <end position="47"/>
    </location>
</feature>
<dbReference type="RefSeq" id="WP_380740440.1">
    <property type="nucleotide sequence ID" value="NZ_JBHTJP010000035.1"/>
</dbReference>
<accession>A0ABW3IJQ3</accession>
<evidence type="ECO:0000256" key="1">
    <source>
        <dbReference type="SAM" id="Phobius"/>
    </source>
</evidence>
<evidence type="ECO:0000313" key="3">
    <source>
        <dbReference type="Proteomes" id="UP001597100"/>
    </source>
</evidence>
<evidence type="ECO:0000313" key="2">
    <source>
        <dbReference type="EMBL" id="MFD0977837.1"/>
    </source>
</evidence>
<gene>
    <name evidence="2" type="ORF">ACFQ1G_13650</name>
</gene>
<organism evidence="2 3">
    <name type="scientific">Salinimicrobium gaetbulicola</name>
    <dbReference type="NCBI Taxonomy" id="999702"/>
    <lineage>
        <taxon>Bacteria</taxon>
        <taxon>Pseudomonadati</taxon>
        <taxon>Bacteroidota</taxon>
        <taxon>Flavobacteriia</taxon>
        <taxon>Flavobacteriales</taxon>
        <taxon>Flavobacteriaceae</taxon>
        <taxon>Salinimicrobium</taxon>
    </lineage>
</organism>
<sequence>MKNNIGITVASTGLILTMLGPTLFEENKFLKYTFLVLGVLLALFGVYKADKERKLK</sequence>
<protein>
    <recommendedName>
        <fullName evidence="4">LPXTG-motif cell wall-anchored protein</fullName>
    </recommendedName>
</protein>
<proteinExistence type="predicted"/>
<keyword evidence="3" id="KW-1185">Reference proteome</keyword>
<evidence type="ECO:0008006" key="4">
    <source>
        <dbReference type="Google" id="ProtNLM"/>
    </source>
</evidence>
<comment type="caution">
    <text evidence="2">The sequence shown here is derived from an EMBL/GenBank/DDBJ whole genome shotgun (WGS) entry which is preliminary data.</text>
</comment>
<keyword evidence="1" id="KW-0472">Membrane</keyword>
<feature type="transmembrane region" description="Helical" evidence="1">
    <location>
        <begin position="5"/>
        <end position="23"/>
    </location>
</feature>
<reference evidence="3" key="1">
    <citation type="journal article" date="2019" name="Int. J. Syst. Evol. Microbiol.">
        <title>The Global Catalogue of Microorganisms (GCM) 10K type strain sequencing project: providing services to taxonomists for standard genome sequencing and annotation.</title>
        <authorList>
            <consortium name="The Broad Institute Genomics Platform"/>
            <consortium name="The Broad Institute Genome Sequencing Center for Infectious Disease"/>
            <person name="Wu L."/>
            <person name="Ma J."/>
        </authorList>
    </citation>
    <scope>NUCLEOTIDE SEQUENCE [LARGE SCALE GENOMIC DNA]</scope>
    <source>
        <strain evidence="3">CCUG 60898</strain>
    </source>
</reference>
<keyword evidence="1" id="KW-0812">Transmembrane</keyword>
<dbReference type="EMBL" id="JBHTJP010000035">
    <property type="protein sequence ID" value="MFD0977837.1"/>
    <property type="molecule type" value="Genomic_DNA"/>
</dbReference>
<dbReference type="Proteomes" id="UP001597100">
    <property type="component" value="Unassembled WGS sequence"/>
</dbReference>